<dbReference type="OrthoDB" id="168224at2157"/>
<dbReference type="SUPFAM" id="SSF51735">
    <property type="entry name" value="NAD(P)-binding Rossmann-fold domains"/>
    <property type="match status" value="1"/>
</dbReference>
<dbReference type="GO" id="GO:0051287">
    <property type="term" value="F:NAD binding"/>
    <property type="evidence" value="ECO:0007669"/>
    <property type="project" value="InterPro"/>
</dbReference>
<sequence length="312" mass="33315">MTDVVVLRQKIHGLDPADYAEAIRERLPEADVALAGTPSEERELLMEATVATGFRIDPDVVAASDSLDLFVCTFAGTDHLPLDALEEAGVTVANASGVHGPNIAEQVLGYVLADVRNLRRGWAQHERGEWNHYQGGELAGSTATVVGMGPIGETIIDRFGAFDVETIGVRYTPAKGGNADDVIGFEETALLDAFARSDYLVLACPLTDTTAGLVDEEAFLTLPTDAMVVNVARGPVIDTDALVSALRGNDIRSAALDVTDPEPLPADHPLWTLENCLVTPHNAGHTPEYWNRCADILLDAADDAALDYGQSR</sequence>
<dbReference type="CDD" id="cd05300">
    <property type="entry name" value="2-Hacid_dh_1"/>
    <property type="match status" value="1"/>
</dbReference>
<dbReference type="InterPro" id="IPR006139">
    <property type="entry name" value="D-isomer_2_OHA_DH_cat_dom"/>
</dbReference>
<evidence type="ECO:0000259" key="4">
    <source>
        <dbReference type="Pfam" id="PF00389"/>
    </source>
</evidence>
<proteinExistence type="inferred from homology"/>
<protein>
    <submittedName>
        <fullName evidence="6">Phosphoglycerate dehydrogenase</fullName>
    </submittedName>
</protein>
<dbReference type="EMBL" id="BMOQ01000002">
    <property type="protein sequence ID" value="GGN09147.1"/>
    <property type="molecule type" value="Genomic_DNA"/>
</dbReference>
<reference evidence="6 7" key="1">
    <citation type="journal article" date="2019" name="Int. J. Syst. Evol. Microbiol.">
        <title>The Global Catalogue of Microorganisms (GCM) 10K type strain sequencing project: providing services to taxonomists for standard genome sequencing and annotation.</title>
        <authorList>
            <consortium name="The Broad Institute Genomics Platform"/>
            <consortium name="The Broad Institute Genome Sequencing Center for Infectious Disease"/>
            <person name="Wu L."/>
            <person name="Ma J."/>
        </authorList>
    </citation>
    <scope>NUCLEOTIDE SEQUENCE [LARGE SCALE GENOMIC DNA]</scope>
    <source>
        <strain evidence="6 7">JCM 16331</strain>
    </source>
</reference>
<dbReference type="Gene3D" id="3.40.50.720">
    <property type="entry name" value="NAD(P)-binding Rossmann-like Domain"/>
    <property type="match status" value="2"/>
</dbReference>
<keyword evidence="2" id="KW-0520">NAD</keyword>
<evidence type="ECO:0000313" key="7">
    <source>
        <dbReference type="Proteomes" id="UP000608850"/>
    </source>
</evidence>
<dbReference type="RefSeq" id="WP_188877019.1">
    <property type="nucleotide sequence ID" value="NZ_BMOQ01000002.1"/>
</dbReference>
<comment type="similarity">
    <text evidence="3">Belongs to the D-isomer specific 2-hydroxyacid dehydrogenase family.</text>
</comment>
<evidence type="ECO:0000259" key="5">
    <source>
        <dbReference type="Pfam" id="PF02826"/>
    </source>
</evidence>
<dbReference type="Pfam" id="PF00389">
    <property type="entry name" value="2-Hacid_dh"/>
    <property type="match status" value="1"/>
</dbReference>
<dbReference type="Proteomes" id="UP000608850">
    <property type="component" value="Unassembled WGS sequence"/>
</dbReference>
<organism evidence="6 7">
    <name type="scientific">Halarchaeum nitratireducens</name>
    <dbReference type="NCBI Taxonomy" id="489913"/>
    <lineage>
        <taxon>Archaea</taxon>
        <taxon>Methanobacteriati</taxon>
        <taxon>Methanobacteriota</taxon>
        <taxon>Stenosarchaea group</taxon>
        <taxon>Halobacteria</taxon>
        <taxon>Halobacteriales</taxon>
        <taxon>Halobacteriaceae</taxon>
    </lineage>
</organism>
<dbReference type="PANTHER" id="PTHR43333:SF1">
    <property type="entry name" value="D-ISOMER SPECIFIC 2-HYDROXYACID DEHYDROGENASE NAD-BINDING DOMAIN-CONTAINING PROTEIN"/>
    <property type="match status" value="1"/>
</dbReference>
<dbReference type="PROSITE" id="PS00671">
    <property type="entry name" value="D_2_HYDROXYACID_DH_3"/>
    <property type="match status" value="1"/>
</dbReference>
<dbReference type="InterPro" id="IPR006140">
    <property type="entry name" value="D-isomer_DH_NAD-bd"/>
</dbReference>
<comment type="caution">
    <text evidence="6">The sequence shown here is derived from an EMBL/GenBank/DDBJ whole genome shotgun (WGS) entry which is preliminary data.</text>
</comment>
<keyword evidence="7" id="KW-1185">Reference proteome</keyword>
<dbReference type="AlphaFoldDB" id="A0A830G8V9"/>
<dbReference type="InterPro" id="IPR036291">
    <property type="entry name" value="NAD(P)-bd_dom_sf"/>
</dbReference>
<accession>A0A830G8V9</accession>
<evidence type="ECO:0000256" key="1">
    <source>
        <dbReference type="ARBA" id="ARBA00023002"/>
    </source>
</evidence>
<evidence type="ECO:0000313" key="6">
    <source>
        <dbReference type="EMBL" id="GGN09147.1"/>
    </source>
</evidence>
<dbReference type="InterPro" id="IPR029753">
    <property type="entry name" value="D-isomer_DH_CS"/>
</dbReference>
<feature type="domain" description="D-isomer specific 2-hydroxyacid dehydrogenase NAD-binding" evidence="5">
    <location>
        <begin position="109"/>
        <end position="283"/>
    </location>
</feature>
<dbReference type="SUPFAM" id="SSF52283">
    <property type="entry name" value="Formate/glycerate dehydrogenase catalytic domain-like"/>
    <property type="match status" value="1"/>
</dbReference>
<dbReference type="GO" id="GO:0016616">
    <property type="term" value="F:oxidoreductase activity, acting on the CH-OH group of donors, NAD or NADP as acceptor"/>
    <property type="evidence" value="ECO:0007669"/>
    <property type="project" value="InterPro"/>
</dbReference>
<name>A0A830G8V9_9EURY</name>
<keyword evidence="1 3" id="KW-0560">Oxidoreductase</keyword>
<dbReference type="PANTHER" id="PTHR43333">
    <property type="entry name" value="2-HACID_DH_C DOMAIN-CONTAINING PROTEIN"/>
    <property type="match status" value="1"/>
</dbReference>
<evidence type="ECO:0000256" key="3">
    <source>
        <dbReference type="RuleBase" id="RU003719"/>
    </source>
</evidence>
<gene>
    <name evidence="6" type="ORF">GCM10009021_05740</name>
</gene>
<feature type="domain" description="D-isomer specific 2-hydroxyacid dehydrogenase catalytic" evidence="4">
    <location>
        <begin position="49"/>
        <end position="302"/>
    </location>
</feature>
<evidence type="ECO:0000256" key="2">
    <source>
        <dbReference type="ARBA" id="ARBA00023027"/>
    </source>
</evidence>
<dbReference type="Pfam" id="PF02826">
    <property type="entry name" value="2-Hacid_dh_C"/>
    <property type="match status" value="1"/>
</dbReference>